<dbReference type="CDD" id="cd00342">
    <property type="entry name" value="gram_neg_porins"/>
    <property type="match status" value="1"/>
</dbReference>
<dbReference type="InterPro" id="IPR033900">
    <property type="entry name" value="Gram_neg_porin_domain"/>
</dbReference>
<keyword evidence="4" id="KW-1134">Transmembrane beta strand</keyword>
<dbReference type="PRINTS" id="PR00184">
    <property type="entry name" value="NEISSPPORIN"/>
</dbReference>
<dbReference type="SUPFAM" id="SSF56935">
    <property type="entry name" value="Porins"/>
    <property type="match status" value="1"/>
</dbReference>
<gene>
    <name evidence="13" type="ORF">GO608_09905</name>
</gene>
<organism evidence="13 14">
    <name type="scientific">Aromatoleum buckelii</name>
    <dbReference type="NCBI Taxonomy" id="200254"/>
    <lineage>
        <taxon>Bacteria</taxon>
        <taxon>Pseudomonadati</taxon>
        <taxon>Pseudomonadota</taxon>
        <taxon>Betaproteobacteria</taxon>
        <taxon>Rhodocyclales</taxon>
        <taxon>Rhodocyclaceae</taxon>
        <taxon>Aromatoleum</taxon>
    </lineage>
</organism>
<evidence type="ECO:0000256" key="3">
    <source>
        <dbReference type="ARBA" id="ARBA00022448"/>
    </source>
</evidence>
<dbReference type="InterPro" id="IPR002299">
    <property type="entry name" value="Porin_Neis"/>
</dbReference>
<dbReference type="InterPro" id="IPR001702">
    <property type="entry name" value="Porin_Gram-ve"/>
</dbReference>
<evidence type="ECO:0000256" key="9">
    <source>
        <dbReference type="ARBA" id="ARBA00023136"/>
    </source>
</evidence>
<evidence type="ECO:0000256" key="2">
    <source>
        <dbReference type="ARBA" id="ARBA00011233"/>
    </source>
</evidence>
<dbReference type="EMBL" id="WTVH01000016">
    <property type="protein sequence ID" value="NMF93641.1"/>
    <property type="molecule type" value="Genomic_DNA"/>
</dbReference>
<keyword evidence="9" id="KW-0472">Membrane</keyword>
<evidence type="ECO:0000313" key="14">
    <source>
        <dbReference type="Proteomes" id="UP000601990"/>
    </source>
</evidence>
<reference evidence="13" key="1">
    <citation type="submission" date="2019-12" db="EMBL/GenBank/DDBJ databases">
        <title>Comparative genomics gives insights into the taxonomy of the Azoarcus-Aromatoleum group and reveals separate origins of nif in the plant-associated Azoarcus and non-plant-associated Aromatoleum sub-groups.</title>
        <authorList>
            <person name="Lafos M."/>
            <person name="Maluk M."/>
            <person name="Batista M."/>
            <person name="Junghare M."/>
            <person name="Carmona M."/>
            <person name="Faoro H."/>
            <person name="Cruz L.M."/>
            <person name="Battistoni F."/>
            <person name="De Souza E."/>
            <person name="Pedrosa F."/>
            <person name="Chen W.-M."/>
            <person name="Poole P.S."/>
            <person name="Dixon R.A."/>
            <person name="James E.K."/>
        </authorList>
    </citation>
    <scope>NUCLEOTIDE SEQUENCE</scope>
    <source>
        <strain evidence="13">U120</strain>
    </source>
</reference>
<feature type="chain" id="PRO_5045854068" evidence="11">
    <location>
        <begin position="25"/>
        <end position="349"/>
    </location>
</feature>
<dbReference type="Gene3D" id="2.40.160.10">
    <property type="entry name" value="Porin"/>
    <property type="match status" value="1"/>
</dbReference>
<dbReference type="InterPro" id="IPR050298">
    <property type="entry name" value="Gram-neg_bact_OMP"/>
</dbReference>
<evidence type="ECO:0000256" key="1">
    <source>
        <dbReference type="ARBA" id="ARBA00004571"/>
    </source>
</evidence>
<feature type="domain" description="Porin" evidence="12">
    <location>
        <begin position="13"/>
        <end position="317"/>
    </location>
</feature>
<evidence type="ECO:0000256" key="6">
    <source>
        <dbReference type="ARBA" id="ARBA00022729"/>
    </source>
</evidence>
<keyword evidence="7" id="KW-0406">Ion transport</keyword>
<dbReference type="InterPro" id="IPR023614">
    <property type="entry name" value="Porin_dom_sf"/>
</dbReference>
<protein>
    <submittedName>
        <fullName evidence="13">Porin</fullName>
    </submittedName>
</protein>
<name>A0ABX1N2Z8_9RHOO</name>
<comment type="subunit">
    <text evidence="2">Homotrimer.</text>
</comment>
<evidence type="ECO:0000256" key="11">
    <source>
        <dbReference type="SAM" id="SignalP"/>
    </source>
</evidence>
<dbReference type="PANTHER" id="PTHR34501">
    <property type="entry name" value="PROTEIN YDDL-RELATED"/>
    <property type="match status" value="1"/>
</dbReference>
<comment type="caution">
    <text evidence="13">The sequence shown here is derived from an EMBL/GenBank/DDBJ whole genome shotgun (WGS) entry which is preliminary data.</text>
</comment>
<dbReference type="PANTHER" id="PTHR34501:SF9">
    <property type="entry name" value="MAJOR OUTER MEMBRANE PROTEIN P.IA"/>
    <property type="match status" value="1"/>
</dbReference>
<feature type="signal peptide" evidence="11">
    <location>
        <begin position="1"/>
        <end position="24"/>
    </location>
</feature>
<evidence type="ECO:0000259" key="12">
    <source>
        <dbReference type="Pfam" id="PF13609"/>
    </source>
</evidence>
<keyword evidence="14" id="KW-1185">Reference proteome</keyword>
<evidence type="ECO:0000256" key="10">
    <source>
        <dbReference type="ARBA" id="ARBA00023237"/>
    </source>
</evidence>
<dbReference type="Proteomes" id="UP000601990">
    <property type="component" value="Unassembled WGS sequence"/>
</dbReference>
<accession>A0ABX1N2Z8</accession>
<evidence type="ECO:0000313" key="13">
    <source>
        <dbReference type="EMBL" id="NMF93641.1"/>
    </source>
</evidence>
<keyword evidence="5" id="KW-0812">Transmembrane</keyword>
<dbReference type="RefSeq" id="WP_169198901.1">
    <property type="nucleotide sequence ID" value="NZ_WTVH02000009.1"/>
</dbReference>
<keyword evidence="10" id="KW-0998">Cell outer membrane</keyword>
<comment type="subcellular location">
    <subcellularLocation>
        <location evidence="1">Cell outer membrane</location>
        <topology evidence="1">Multi-pass membrane protein</topology>
    </subcellularLocation>
</comment>
<proteinExistence type="predicted"/>
<sequence length="349" mass="36632">MHKKRLAIAVSCIVAGLVSASAAAQSNVTVYGVADAFIGYGKTGDAKFTGVQSGGWAGSRLGFRGTEDLGNGLKALFTLEYGIELDQNAGLGAAPNLSRQQFIGLQGGFGFIGLGRQYHPGYYVFKYDAIVPVPISPQFALAAAAGSNLVAGGPARVSNSINYKSPNFGGLTLNAIYGLNEVNQDDDRRKGDIAAIGADYANGPLAIGLIYSQVKEHVGDEDKREAYIGGSYDFGVFKLAGSYQRIEDATAAEDTDNVWHIGGTLPIGTSGKFSVAYGQLDADTNDSDADSWALVYSHSLSKRTLAYAGYGHISNDDGRAVRSPSFVSAANTSPGDTSRNLMVGLNHLF</sequence>
<evidence type="ECO:0000256" key="7">
    <source>
        <dbReference type="ARBA" id="ARBA00023065"/>
    </source>
</evidence>
<evidence type="ECO:0000256" key="8">
    <source>
        <dbReference type="ARBA" id="ARBA00023114"/>
    </source>
</evidence>
<keyword evidence="8" id="KW-0626">Porin</keyword>
<evidence type="ECO:0000256" key="5">
    <source>
        <dbReference type="ARBA" id="ARBA00022692"/>
    </source>
</evidence>
<keyword evidence="6 11" id="KW-0732">Signal</keyword>
<dbReference type="Pfam" id="PF13609">
    <property type="entry name" value="Porin_4"/>
    <property type="match status" value="1"/>
</dbReference>
<dbReference type="PRINTS" id="PR00182">
    <property type="entry name" value="ECOLNEIPORIN"/>
</dbReference>
<evidence type="ECO:0000256" key="4">
    <source>
        <dbReference type="ARBA" id="ARBA00022452"/>
    </source>
</evidence>
<keyword evidence="3" id="KW-0813">Transport</keyword>